<dbReference type="Proteomes" id="UP000003803">
    <property type="component" value="Unassembled WGS sequence"/>
</dbReference>
<dbReference type="Pfam" id="PF13840">
    <property type="entry name" value="ACT_7"/>
    <property type="match status" value="1"/>
</dbReference>
<evidence type="ECO:0000313" key="2">
    <source>
        <dbReference type="EMBL" id="EDS10710.1"/>
    </source>
</evidence>
<dbReference type="PANTHER" id="PTHR31131:SF6">
    <property type="entry name" value="CASTOR ACT DOMAIN-CONTAINING PROTEIN"/>
    <property type="match status" value="1"/>
</dbReference>
<proteinExistence type="predicted"/>
<gene>
    <name evidence="2" type="ORF">ANACOL_02687</name>
</gene>
<reference evidence="2" key="1">
    <citation type="submission" date="2007-11" db="EMBL/GenBank/DDBJ databases">
        <authorList>
            <person name="Fulton L."/>
            <person name="Clifton S."/>
            <person name="Fulton B."/>
            <person name="Xu J."/>
            <person name="Minx P."/>
            <person name="Pepin K.H."/>
            <person name="Johnson M."/>
            <person name="Thiruvilangam P."/>
            <person name="Bhonagiri V."/>
            <person name="Nash W.E."/>
            <person name="Mardis E.R."/>
            <person name="Wilson R.K."/>
        </authorList>
    </citation>
    <scope>NUCLEOTIDE SEQUENCE [LARGE SCALE GENOMIC DNA]</scope>
    <source>
        <strain evidence="2">DSM 17241</strain>
    </source>
</reference>
<feature type="domain" description="CASTOR ACT" evidence="1">
    <location>
        <begin position="93"/>
        <end position="153"/>
    </location>
</feature>
<evidence type="ECO:0000313" key="3">
    <source>
        <dbReference type="Proteomes" id="UP000003803"/>
    </source>
</evidence>
<dbReference type="STRING" id="169435.ERS852551_01890"/>
<comment type="caution">
    <text evidence="2">The sequence shown here is derived from an EMBL/GenBank/DDBJ whole genome shotgun (WGS) entry which is preliminary data.</text>
</comment>
<protein>
    <recommendedName>
        <fullName evidence="1">CASTOR ACT domain-containing protein</fullName>
    </recommendedName>
</protein>
<dbReference type="HOGENOM" id="CLU_130568_2_1_9"/>
<dbReference type="eggNOG" id="COG3603">
    <property type="taxonomic scope" value="Bacteria"/>
</dbReference>
<organism evidence="2 3">
    <name type="scientific">Anaerotruncus colihominis DSM 17241</name>
    <dbReference type="NCBI Taxonomy" id="445972"/>
    <lineage>
        <taxon>Bacteria</taxon>
        <taxon>Bacillati</taxon>
        <taxon>Bacillota</taxon>
        <taxon>Clostridia</taxon>
        <taxon>Eubacteriales</taxon>
        <taxon>Oscillospiraceae</taxon>
        <taxon>Anaerotruncus</taxon>
    </lineage>
</organism>
<keyword evidence="3" id="KW-1185">Reference proteome</keyword>
<dbReference type="InterPro" id="IPR027795">
    <property type="entry name" value="CASTOR_ACT_dom"/>
</dbReference>
<dbReference type="PANTHER" id="PTHR31131">
    <property type="entry name" value="CHROMOSOME 1, WHOLE GENOME SHOTGUN SEQUENCE"/>
    <property type="match status" value="1"/>
</dbReference>
<reference evidence="2" key="2">
    <citation type="submission" date="2013-09" db="EMBL/GenBank/DDBJ databases">
        <title>Draft genome sequence of Anaerotruncus colihominis(DSM 17241).</title>
        <authorList>
            <person name="Sudarsanam P."/>
            <person name="Ley R."/>
            <person name="Guruge J."/>
            <person name="Turnbaugh P.J."/>
            <person name="Mahowald M."/>
            <person name="Liep D."/>
            <person name="Gordon J."/>
        </authorList>
    </citation>
    <scope>NUCLEOTIDE SEQUENCE</scope>
    <source>
        <strain evidence="2">DSM 17241</strain>
    </source>
</reference>
<dbReference type="EMBL" id="ABGD02000022">
    <property type="protein sequence ID" value="EDS10710.1"/>
    <property type="molecule type" value="Genomic_DNA"/>
</dbReference>
<evidence type="ECO:0000259" key="1">
    <source>
        <dbReference type="Pfam" id="PF13840"/>
    </source>
</evidence>
<name>B0PD24_9FIRM</name>
<dbReference type="AlphaFoldDB" id="B0PD24"/>
<dbReference type="Gene3D" id="3.30.2130.10">
    <property type="entry name" value="VC0802-like"/>
    <property type="match status" value="1"/>
</dbReference>
<accession>B0PD24</accession>
<dbReference type="InterPro" id="IPR051719">
    <property type="entry name" value="CASTOR_mTORC1"/>
</dbReference>
<dbReference type="InterPro" id="IPR045865">
    <property type="entry name" value="ACT-like_dom_sf"/>
</dbReference>
<sequence length="160" mass="17670">MCKTGWTQRVLWYGLLFITWIHSQRTTNEGPAKKEVNFIMVIERLDGCFSVCKLPDFSLVDWSDPFLFLARTDTEYSLVCSAGRAPANACCCEHGWRALRIAGTLDFSLTGVLSTLTALLAAAQIPVFAVSTYNTDYILTHATDFDRTICALADGGCTIV</sequence>
<dbReference type="SUPFAM" id="SSF55021">
    <property type="entry name" value="ACT-like"/>
    <property type="match status" value="2"/>
</dbReference>